<gene>
    <name evidence="4" type="ORF">PV05_07178</name>
</gene>
<sequence>MPELNVGICGAGIGGLAAAIAISKAGGKVTVLEAAAELGEIGAGIQMTPNVARLLIKWGVDKVIGDDLVEFEELNMRRRDGTRVGYTKTIPNVRE</sequence>
<dbReference type="RefSeq" id="XP_013315429.1">
    <property type="nucleotide sequence ID" value="XM_013459975.1"/>
</dbReference>
<dbReference type="STRING" id="348802.A0A0D2EJH2"/>
<dbReference type="OrthoDB" id="420606at2759"/>
<organism evidence="4 5">
    <name type="scientific">Exophiala xenobiotica</name>
    <dbReference type="NCBI Taxonomy" id="348802"/>
    <lineage>
        <taxon>Eukaryota</taxon>
        <taxon>Fungi</taxon>
        <taxon>Dikarya</taxon>
        <taxon>Ascomycota</taxon>
        <taxon>Pezizomycotina</taxon>
        <taxon>Eurotiomycetes</taxon>
        <taxon>Chaetothyriomycetidae</taxon>
        <taxon>Chaetothyriales</taxon>
        <taxon>Herpotrichiellaceae</taxon>
        <taxon>Exophiala</taxon>
    </lineage>
</organism>
<dbReference type="Gene3D" id="3.30.9.30">
    <property type="match status" value="1"/>
</dbReference>
<evidence type="ECO:0000256" key="1">
    <source>
        <dbReference type="ARBA" id="ARBA00007992"/>
    </source>
</evidence>
<dbReference type="InterPro" id="IPR036188">
    <property type="entry name" value="FAD/NAD-bd_sf"/>
</dbReference>
<dbReference type="Proteomes" id="UP000054342">
    <property type="component" value="Unassembled WGS sequence"/>
</dbReference>
<dbReference type="Pfam" id="PF13450">
    <property type="entry name" value="NAD_binding_8"/>
    <property type="match status" value="1"/>
</dbReference>
<dbReference type="GO" id="GO:0004497">
    <property type="term" value="F:monooxygenase activity"/>
    <property type="evidence" value="ECO:0007669"/>
    <property type="project" value="UniProtKB-KW"/>
</dbReference>
<dbReference type="PANTHER" id="PTHR13789">
    <property type="entry name" value="MONOOXYGENASE"/>
    <property type="match status" value="1"/>
</dbReference>
<dbReference type="HOGENOM" id="CLU_178178_0_0_1"/>
<evidence type="ECO:0000313" key="5">
    <source>
        <dbReference type="Proteomes" id="UP000054342"/>
    </source>
</evidence>
<evidence type="ECO:0000256" key="2">
    <source>
        <dbReference type="ARBA" id="ARBA00023002"/>
    </source>
</evidence>
<dbReference type="PANTHER" id="PTHR13789:SF147">
    <property type="entry name" value="PUTATIVE (AFU_ORTHOLOGUE AFUA_2G01950)-RELATED"/>
    <property type="match status" value="1"/>
</dbReference>
<dbReference type="GeneID" id="25329086"/>
<dbReference type="EMBL" id="KN847320">
    <property type="protein sequence ID" value="KIW54845.1"/>
    <property type="molecule type" value="Genomic_DNA"/>
</dbReference>
<dbReference type="Gene3D" id="3.50.50.60">
    <property type="entry name" value="FAD/NAD(P)-binding domain"/>
    <property type="match status" value="1"/>
</dbReference>
<name>A0A0D2EJH2_9EURO</name>
<comment type="similarity">
    <text evidence="1">Belongs to the paxM FAD-dependent monooxygenase family.</text>
</comment>
<keyword evidence="3" id="KW-0503">Monooxygenase</keyword>
<evidence type="ECO:0000313" key="4">
    <source>
        <dbReference type="EMBL" id="KIW54845.1"/>
    </source>
</evidence>
<proteinExistence type="inferred from homology"/>
<reference evidence="4 5" key="1">
    <citation type="submission" date="2015-01" db="EMBL/GenBank/DDBJ databases">
        <title>The Genome Sequence of Exophiala xenobiotica CBS118157.</title>
        <authorList>
            <consortium name="The Broad Institute Genomics Platform"/>
            <person name="Cuomo C."/>
            <person name="de Hoog S."/>
            <person name="Gorbushina A."/>
            <person name="Stielow B."/>
            <person name="Teixiera M."/>
            <person name="Abouelleil A."/>
            <person name="Chapman S.B."/>
            <person name="Priest M."/>
            <person name="Young S.K."/>
            <person name="Wortman J."/>
            <person name="Nusbaum C."/>
            <person name="Birren B."/>
        </authorList>
    </citation>
    <scope>NUCLEOTIDE SEQUENCE [LARGE SCALE GENOMIC DNA]</scope>
    <source>
        <strain evidence="4 5">CBS 118157</strain>
    </source>
</reference>
<dbReference type="SUPFAM" id="SSF51905">
    <property type="entry name" value="FAD/NAD(P)-binding domain"/>
    <property type="match status" value="1"/>
</dbReference>
<dbReference type="InterPro" id="IPR050493">
    <property type="entry name" value="FAD-dep_Monooxygenase_BioMet"/>
</dbReference>
<evidence type="ECO:0008006" key="6">
    <source>
        <dbReference type="Google" id="ProtNLM"/>
    </source>
</evidence>
<accession>A0A0D2EJH2</accession>
<protein>
    <recommendedName>
        <fullName evidence="6">FAD-binding domain-containing protein</fullName>
    </recommendedName>
</protein>
<keyword evidence="2" id="KW-0560">Oxidoreductase</keyword>
<dbReference type="AlphaFoldDB" id="A0A0D2EJH2"/>
<evidence type="ECO:0000256" key="3">
    <source>
        <dbReference type="ARBA" id="ARBA00023033"/>
    </source>
</evidence>
<keyword evidence="5" id="KW-1185">Reference proteome</keyword>